<dbReference type="EMBL" id="AWET01000008">
    <property type="protein sequence ID" value="ERK03627.1"/>
    <property type="molecule type" value="Genomic_DNA"/>
</dbReference>
<evidence type="ECO:0000259" key="2">
    <source>
        <dbReference type="Pfam" id="PF01558"/>
    </source>
</evidence>
<dbReference type="AlphaFoldDB" id="U2KYW8"/>
<evidence type="ECO:0000313" key="4">
    <source>
        <dbReference type="Proteomes" id="UP000016600"/>
    </source>
</evidence>
<sequence>MKKEIIISGFGGQGVLSMGKILAYSGLMEGKEVTWMPAYGPEQRGGTANVTVIISDDRISSPILSHYDVAIVLNQPSLDKFAPKVKPGGILIYDGYGIMTPPVRKDIMIYRIDAMDKAAEMHNAKVFNMIVLGGLLKVCSIVSTNGLNKALYKTLPERHHSLIPLNMQAVEEGMKIIKQD</sequence>
<dbReference type="PATRIC" id="fig|1081904.3.peg.501"/>
<dbReference type="PANTHER" id="PTHR42730:SF1">
    <property type="entry name" value="2-OXOGLUTARATE SYNTHASE SUBUNIT KORC"/>
    <property type="match status" value="1"/>
</dbReference>
<dbReference type="PANTHER" id="PTHR42730">
    <property type="entry name" value="2-OXOGLUTARATE SYNTHASE SUBUNIT KORC"/>
    <property type="match status" value="1"/>
</dbReference>
<gene>
    <name evidence="3" type="ORF">HMPREF1218_0074</name>
</gene>
<dbReference type="Pfam" id="PF01558">
    <property type="entry name" value="POR"/>
    <property type="match status" value="1"/>
</dbReference>
<dbReference type="InterPro" id="IPR019752">
    <property type="entry name" value="Pyrv/ketoisovalerate_OxRed_cat"/>
</dbReference>
<keyword evidence="1" id="KW-0560">Oxidoreductase</keyword>
<dbReference type="GO" id="GO:0016903">
    <property type="term" value="F:oxidoreductase activity, acting on the aldehyde or oxo group of donors"/>
    <property type="evidence" value="ECO:0007669"/>
    <property type="project" value="InterPro"/>
</dbReference>
<comment type="caution">
    <text evidence="3">The sequence shown here is derived from an EMBL/GenBank/DDBJ whole genome shotgun (WGS) entry which is preliminary data.</text>
</comment>
<protein>
    <submittedName>
        <fullName evidence="3">2-oxoacid:ferredoxin/flavodoxin oxidoreductase, gamma subunit</fullName>
    </submittedName>
</protein>
<dbReference type="Proteomes" id="UP000016600">
    <property type="component" value="Unassembled WGS sequence"/>
</dbReference>
<organism evidence="3 4">
    <name type="scientific">Hoylesella pleuritidis F0068</name>
    <dbReference type="NCBI Taxonomy" id="1081904"/>
    <lineage>
        <taxon>Bacteria</taxon>
        <taxon>Pseudomonadati</taxon>
        <taxon>Bacteroidota</taxon>
        <taxon>Bacteroidia</taxon>
        <taxon>Bacteroidales</taxon>
        <taxon>Prevotellaceae</taxon>
        <taxon>Hoylesella</taxon>
    </lineage>
</organism>
<proteinExistence type="predicted"/>
<dbReference type="InterPro" id="IPR052554">
    <property type="entry name" value="2-oxoglutarate_synth_KorC"/>
</dbReference>
<reference evidence="3 4" key="1">
    <citation type="submission" date="2013-08" db="EMBL/GenBank/DDBJ databases">
        <authorList>
            <person name="Durkin A.S."/>
            <person name="Haft D.R."/>
            <person name="McCorrison J."/>
            <person name="Torralba M."/>
            <person name="Gillis M."/>
            <person name="Haft D.H."/>
            <person name="Methe B."/>
            <person name="Sutton G."/>
            <person name="Nelson K.E."/>
        </authorList>
    </citation>
    <scope>NUCLEOTIDE SEQUENCE [LARGE SCALE GENOMIC DNA]</scope>
    <source>
        <strain evidence="3 4">F0068</strain>
    </source>
</reference>
<dbReference type="RefSeq" id="WP_021583264.1">
    <property type="nucleotide sequence ID" value="NZ_AWET01000008.1"/>
</dbReference>
<dbReference type="SUPFAM" id="SSF53323">
    <property type="entry name" value="Pyruvate-ferredoxin oxidoreductase, PFOR, domain III"/>
    <property type="match status" value="1"/>
</dbReference>
<accession>U2KYW8</accession>
<evidence type="ECO:0000256" key="1">
    <source>
        <dbReference type="ARBA" id="ARBA00023002"/>
    </source>
</evidence>
<dbReference type="InterPro" id="IPR002869">
    <property type="entry name" value="Pyrv_flavodox_OxRed_cen"/>
</dbReference>
<evidence type="ECO:0000313" key="3">
    <source>
        <dbReference type="EMBL" id="ERK03627.1"/>
    </source>
</evidence>
<name>U2KYW8_9BACT</name>
<dbReference type="Gene3D" id="3.40.920.10">
    <property type="entry name" value="Pyruvate-ferredoxin oxidoreductase, PFOR, domain III"/>
    <property type="match status" value="1"/>
</dbReference>
<keyword evidence="4" id="KW-1185">Reference proteome</keyword>
<feature type="domain" description="Pyruvate/ketoisovalerate oxidoreductase catalytic" evidence="2">
    <location>
        <begin position="11"/>
        <end position="174"/>
    </location>
</feature>